<dbReference type="Proteomes" id="UP000444174">
    <property type="component" value="Unassembled WGS sequence"/>
</dbReference>
<feature type="transmembrane region" description="Helical" evidence="7">
    <location>
        <begin position="127"/>
        <end position="144"/>
    </location>
</feature>
<dbReference type="InterPro" id="IPR027417">
    <property type="entry name" value="P-loop_NTPase"/>
</dbReference>
<evidence type="ECO:0000256" key="7">
    <source>
        <dbReference type="SAM" id="Phobius"/>
    </source>
</evidence>
<accession>A0A843YFB9</accession>
<feature type="domain" description="ABC transporter" evidence="8">
    <location>
        <begin position="330"/>
        <end position="539"/>
    </location>
</feature>
<dbReference type="PANTHER" id="PTHR24221">
    <property type="entry name" value="ATP-BINDING CASSETTE SUB-FAMILY B"/>
    <property type="match status" value="1"/>
</dbReference>
<dbReference type="AlphaFoldDB" id="A0A843YFB9"/>
<protein>
    <submittedName>
        <fullName evidence="10">ATP-binding cassette domain-containing protein</fullName>
    </submittedName>
</protein>
<dbReference type="SUPFAM" id="SSF52540">
    <property type="entry name" value="P-loop containing nucleoside triphosphate hydrolases"/>
    <property type="match status" value="1"/>
</dbReference>
<dbReference type="PROSITE" id="PS50893">
    <property type="entry name" value="ABC_TRANSPORTER_2"/>
    <property type="match status" value="1"/>
</dbReference>
<evidence type="ECO:0000256" key="4">
    <source>
        <dbReference type="ARBA" id="ARBA00022840"/>
    </source>
</evidence>
<dbReference type="Gene3D" id="1.20.1560.10">
    <property type="entry name" value="ABC transporter type 1, transmembrane domain"/>
    <property type="match status" value="1"/>
</dbReference>
<reference evidence="10 11" key="1">
    <citation type="submission" date="2019-10" db="EMBL/GenBank/DDBJ databases">
        <title>Epibacterium sp. nov., isolated from seawater.</title>
        <authorList>
            <person name="Zhang X."/>
            <person name="Li N."/>
        </authorList>
    </citation>
    <scope>NUCLEOTIDE SEQUENCE [LARGE SCALE GENOMIC DNA]</scope>
    <source>
        <strain evidence="10 11">SM1979</strain>
    </source>
</reference>
<feature type="transmembrane region" description="Helical" evidence="7">
    <location>
        <begin position="260"/>
        <end position="279"/>
    </location>
</feature>
<evidence type="ECO:0000259" key="9">
    <source>
        <dbReference type="PROSITE" id="PS50929"/>
    </source>
</evidence>
<feature type="transmembrane region" description="Helical" evidence="7">
    <location>
        <begin position="39"/>
        <end position="60"/>
    </location>
</feature>
<dbReference type="EMBL" id="WIBF01000002">
    <property type="protein sequence ID" value="MQQ07789.1"/>
    <property type="molecule type" value="Genomic_DNA"/>
</dbReference>
<evidence type="ECO:0000256" key="5">
    <source>
        <dbReference type="ARBA" id="ARBA00022989"/>
    </source>
</evidence>
<gene>
    <name evidence="10" type="ORF">GFB49_04940</name>
</gene>
<comment type="subcellular location">
    <subcellularLocation>
        <location evidence="1">Cell membrane</location>
        <topology evidence="1">Multi-pass membrane protein</topology>
    </subcellularLocation>
</comment>
<evidence type="ECO:0000256" key="2">
    <source>
        <dbReference type="ARBA" id="ARBA00022692"/>
    </source>
</evidence>
<dbReference type="CDD" id="cd18584">
    <property type="entry name" value="ABC_6TM_AarD_CydD"/>
    <property type="match status" value="1"/>
</dbReference>
<dbReference type="GO" id="GO:0140359">
    <property type="term" value="F:ABC-type transporter activity"/>
    <property type="evidence" value="ECO:0007669"/>
    <property type="project" value="InterPro"/>
</dbReference>
<feature type="transmembrane region" description="Helical" evidence="7">
    <location>
        <begin position="150"/>
        <end position="171"/>
    </location>
</feature>
<dbReference type="PROSITE" id="PS50929">
    <property type="entry name" value="ABC_TM1F"/>
    <property type="match status" value="1"/>
</dbReference>
<evidence type="ECO:0000256" key="1">
    <source>
        <dbReference type="ARBA" id="ARBA00004651"/>
    </source>
</evidence>
<dbReference type="GO" id="GO:0005886">
    <property type="term" value="C:plasma membrane"/>
    <property type="evidence" value="ECO:0007669"/>
    <property type="project" value="UniProtKB-SubCell"/>
</dbReference>
<dbReference type="RefSeq" id="WP_153214703.1">
    <property type="nucleotide sequence ID" value="NZ_WIBF01000002.1"/>
</dbReference>
<feature type="domain" description="ABC transmembrane type-1" evidence="9">
    <location>
        <begin position="13"/>
        <end position="300"/>
    </location>
</feature>
<keyword evidence="11" id="KW-1185">Reference proteome</keyword>
<comment type="caution">
    <text evidence="10">The sequence shown here is derived from an EMBL/GenBank/DDBJ whole genome shotgun (WGS) entry which is preliminary data.</text>
</comment>
<organism evidence="10 11">
    <name type="scientific">Tritonibacter litoralis</name>
    <dbReference type="NCBI Taxonomy" id="2662264"/>
    <lineage>
        <taxon>Bacteria</taxon>
        <taxon>Pseudomonadati</taxon>
        <taxon>Pseudomonadota</taxon>
        <taxon>Alphaproteobacteria</taxon>
        <taxon>Rhodobacterales</taxon>
        <taxon>Paracoccaceae</taxon>
        <taxon>Tritonibacter</taxon>
    </lineage>
</organism>
<dbReference type="Pfam" id="PF00005">
    <property type="entry name" value="ABC_tran"/>
    <property type="match status" value="1"/>
</dbReference>
<evidence type="ECO:0000259" key="8">
    <source>
        <dbReference type="PROSITE" id="PS50893"/>
    </source>
</evidence>
<evidence type="ECO:0000313" key="11">
    <source>
        <dbReference type="Proteomes" id="UP000444174"/>
    </source>
</evidence>
<dbReference type="InterPro" id="IPR036640">
    <property type="entry name" value="ABC1_TM_sf"/>
</dbReference>
<keyword evidence="4 10" id="KW-0067">ATP-binding</keyword>
<evidence type="ECO:0000313" key="10">
    <source>
        <dbReference type="EMBL" id="MQQ07789.1"/>
    </source>
</evidence>
<name>A0A843YFB9_9RHOB</name>
<keyword evidence="6 7" id="KW-0472">Membrane</keyword>
<keyword evidence="3" id="KW-0547">Nucleotide-binding</keyword>
<dbReference type="InterPro" id="IPR003439">
    <property type="entry name" value="ABC_transporter-like_ATP-bd"/>
</dbReference>
<dbReference type="InterPro" id="IPR003593">
    <property type="entry name" value="AAA+_ATPase"/>
</dbReference>
<dbReference type="InterPro" id="IPR039421">
    <property type="entry name" value="Type_1_exporter"/>
</dbReference>
<keyword evidence="2 7" id="KW-0812">Transmembrane</keyword>
<evidence type="ECO:0000256" key="3">
    <source>
        <dbReference type="ARBA" id="ARBA00022741"/>
    </source>
</evidence>
<dbReference type="SUPFAM" id="SSF90123">
    <property type="entry name" value="ABC transporter transmembrane region"/>
    <property type="match status" value="1"/>
</dbReference>
<dbReference type="Pfam" id="PF00664">
    <property type="entry name" value="ABC_membrane"/>
    <property type="match status" value="1"/>
</dbReference>
<dbReference type="GO" id="GO:0016887">
    <property type="term" value="F:ATP hydrolysis activity"/>
    <property type="evidence" value="ECO:0007669"/>
    <property type="project" value="InterPro"/>
</dbReference>
<dbReference type="SMART" id="SM00382">
    <property type="entry name" value="AAA"/>
    <property type="match status" value="1"/>
</dbReference>
<sequence>MRSMVQTRKSEMIGAWLSVLASLIWLCGAAVIARVLGRLLMGDDVSAIAAGAALFLLWALRTATEAAAQRCLSQAAEAKITELRQEIVTREAASASASTLAGEGALAALVAEKLETLRPALLRYRPARLRVLVLPAVILCLTAWHSWAVAIVLLVAGPLIPVFMALVGWAAKEASARQMQEIGQLSDLLVDRLAALSDLQLLGAGKSTVETFARASDTLRQRTMAVLQIAFLSSTVLELFSALGVALVAIWVGFTLLGELNWGGWGVPLTPVAGVYLLLMAPEFFQPLRDLAAAWHDRAAVDAVMDELAAWRDEDRAKRLGHGATEPALSHTPSIAIQNLHHRGITYPNIRIEPGESLALEGVSGAGKTTLLRLIAGLEQPDRGTILIDGVALTEENANQWRASIGWMPQAPHFFNGSLRYNVGLGAPVSDDTLVAAGLETIIQDLPRGDLTRLGERGAGLSGGEGRRVTLARALHGAPRVLIADEPTADLDAETARRISDSLLQFTKDGGTLLVASHDTALINRLQKRVSIQRDTDAA</sequence>
<keyword evidence="5 7" id="KW-1133">Transmembrane helix</keyword>
<proteinExistence type="predicted"/>
<dbReference type="GO" id="GO:0005524">
    <property type="term" value="F:ATP binding"/>
    <property type="evidence" value="ECO:0007669"/>
    <property type="project" value="UniProtKB-KW"/>
</dbReference>
<evidence type="ECO:0000256" key="6">
    <source>
        <dbReference type="ARBA" id="ARBA00023136"/>
    </source>
</evidence>
<feature type="transmembrane region" description="Helical" evidence="7">
    <location>
        <begin position="229"/>
        <end position="254"/>
    </location>
</feature>
<dbReference type="InterPro" id="IPR011527">
    <property type="entry name" value="ABC1_TM_dom"/>
</dbReference>
<dbReference type="PANTHER" id="PTHR24221:SF590">
    <property type="entry name" value="COMPONENT LINKED WITH THE ASSEMBLY OF CYTOCHROME' TRANSPORT TRANSMEMBRANE ATP-BINDING PROTEIN ABC TRANSPORTER CYDD-RELATED"/>
    <property type="match status" value="1"/>
</dbReference>
<dbReference type="Gene3D" id="3.40.50.300">
    <property type="entry name" value="P-loop containing nucleotide triphosphate hydrolases"/>
    <property type="match status" value="1"/>
</dbReference>